<reference evidence="9 10" key="1">
    <citation type="submission" date="2020-11" db="EMBL/GenBank/DDBJ databases">
        <title>Kefir isolates.</title>
        <authorList>
            <person name="Marcisauskas S."/>
            <person name="Kim Y."/>
            <person name="Blasche S."/>
        </authorList>
    </citation>
    <scope>NUCLEOTIDE SEQUENCE [LARGE SCALE GENOMIC DNA]</scope>
    <source>
        <strain evidence="9 10">KR</strain>
    </source>
</reference>
<comment type="catalytic activity">
    <reaction evidence="6 8">
        <text>hydrogencarbonate + H(+) = CO2 + H2O</text>
        <dbReference type="Rhea" id="RHEA:10748"/>
        <dbReference type="ChEBI" id="CHEBI:15377"/>
        <dbReference type="ChEBI" id="CHEBI:15378"/>
        <dbReference type="ChEBI" id="CHEBI:16526"/>
        <dbReference type="ChEBI" id="CHEBI:17544"/>
        <dbReference type="EC" id="4.2.1.1"/>
    </reaction>
</comment>
<evidence type="ECO:0000256" key="2">
    <source>
        <dbReference type="ARBA" id="ARBA00012925"/>
    </source>
</evidence>
<keyword evidence="5 8" id="KW-0456">Lyase</keyword>
<organism evidence="9 10">
    <name type="scientific">Rhodotorula mucilaginosa</name>
    <name type="common">Yeast</name>
    <name type="synonym">Rhodotorula rubra</name>
    <dbReference type="NCBI Taxonomy" id="5537"/>
    <lineage>
        <taxon>Eukaryota</taxon>
        <taxon>Fungi</taxon>
        <taxon>Dikarya</taxon>
        <taxon>Basidiomycota</taxon>
        <taxon>Pucciniomycotina</taxon>
        <taxon>Microbotryomycetes</taxon>
        <taxon>Sporidiobolales</taxon>
        <taxon>Sporidiobolaceae</taxon>
        <taxon>Rhodotorula</taxon>
    </lineage>
</organism>
<comment type="function">
    <text evidence="8">Reversible hydration of carbon dioxide.</text>
</comment>
<dbReference type="Gene3D" id="3.40.1050.10">
    <property type="entry name" value="Carbonic anhydrase"/>
    <property type="match status" value="1"/>
</dbReference>
<evidence type="ECO:0000256" key="6">
    <source>
        <dbReference type="ARBA" id="ARBA00048348"/>
    </source>
</evidence>
<dbReference type="InterPro" id="IPR015892">
    <property type="entry name" value="Carbonic_anhydrase_CS"/>
</dbReference>
<dbReference type="EMBL" id="PUHQ01000089">
    <property type="protein sequence ID" value="KAG0656951.1"/>
    <property type="molecule type" value="Genomic_DNA"/>
</dbReference>
<dbReference type="GO" id="GO:0008270">
    <property type="term" value="F:zinc ion binding"/>
    <property type="evidence" value="ECO:0007669"/>
    <property type="project" value="UniProtKB-UniRule"/>
</dbReference>
<feature type="binding site" evidence="7">
    <location>
        <position position="159"/>
    </location>
    <ligand>
        <name>Zn(2+)</name>
        <dbReference type="ChEBI" id="CHEBI:29105"/>
    </ligand>
</feature>
<name>A0A9P6VWD2_RHOMI</name>
<comment type="caution">
    <text evidence="9">The sequence shown here is derived from an EMBL/GenBank/DDBJ whole genome shotgun (WGS) entry which is preliminary data.</text>
</comment>
<protein>
    <recommendedName>
        <fullName evidence="2 8">Carbonic anhydrase</fullName>
        <ecNumber evidence="2 8">4.2.1.1</ecNumber>
    </recommendedName>
    <alternativeName>
        <fullName evidence="8">Carbonate dehydratase</fullName>
    </alternativeName>
</protein>
<keyword evidence="10" id="KW-1185">Reference proteome</keyword>
<gene>
    <name evidence="9" type="ORF">C6P46_006781</name>
</gene>
<evidence type="ECO:0000313" key="9">
    <source>
        <dbReference type="EMBL" id="KAG0656951.1"/>
    </source>
</evidence>
<evidence type="ECO:0000256" key="5">
    <source>
        <dbReference type="ARBA" id="ARBA00023239"/>
    </source>
</evidence>
<dbReference type="PANTHER" id="PTHR11002">
    <property type="entry name" value="CARBONIC ANHYDRASE"/>
    <property type="match status" value="1"/>
</dbReference>
<dbReference type="PANTHER" id="PTHR11002:SF76">
    <property type="entry name" value="CARBONIC ANHYDRASE"/>
    <property type="match status" value="1"/>
</dbReference>
<evidence type="ECO:0000256" key="4">
    <source>
        <dbReference type="ARBA" id="ARBA00022833"/>
    </source>
</evidence>
<dbReference type="OrthoDB" id="10248475at2759"/>
<evidence type="ECO:0000256" key="1">
    <source>
        <dbReference type="ARBA" id="ARBA00006217"/>
    </source>
</evidence>
<dbReference type="GO" id="GO:0071244">
    <property type="term" value="P:cellular response to carbon dioxide"/>
    <property type="evidence" value="ECO:0007669"/>
    <property type="project" value="TreeGrafter"/>
</dbReference>
<dbReference type="SMART" id="SM00947">
    <property type="entry name" value="Pro_CA"/>
    <property type="match status" value="1"/>
</dbReference>
<dbReference type="AlphaFoldDB" id="A0A9P6VWD2"/>
<dbReference type="CDD" id="cd00883">
    <property type="entry name" value="beta_CA_cladeA"/>
    <property type="match status" value="1"/>
</dbReference>
<feature type="binding site" evidence="7">
    <location>
        <position position="102"/>
    </location>
    <ligand>
        <name>Zn(2+)</name>
        <dbReference type="ChEBI" id="CHEBI:29105"/>
    </ligand>
</feature>
<dbReference type="PROSITE" id="PS00704">
    <property type="entry name" value="PROK_CO2_ANHYDRASE_1"/>
    <property type="match status" value="1"/>
</dbReference>
<evidence type="ECO:0000256" key="7">
    <source>
        <dbReference type="PIRSR" id="PIRSR601765-1"/>
    </source>
</evidence>
<dbReference type="GO" id="GO:0034599">
    <property type="term" value="P:cellular response to oxidative stress"/>
    <property type="evidence" value="ECO:0007669"/>
    <property type="project" value="TreeGrafter"/>
</dbReference>
<sequence>MLYRSLAHTSKTASSWSSKPLTSLRPLAFPLAPAAASSPQQPIPALSASSRRTTMSSSTQLLQSILDANETYAAAFAQSDPALLRKLAQGQSPKIFWLGCSDSRVSAELSTGVAPGSIFVHRNIAQCFHPGDPSASAALAYAVHVLKVESIIVCGHTGCGGVRAGMQAAVDAKVKEDAGETVEPPKPGSVDDTIAKWIAPIKSLASPHAHAASDPLSTLELATLTDEHVRATVEAVAASDLVRAAWDEGRDLSVHGWVYHVATAKLRDLDCGFKGPGVRADSLSRPATYADSEPADAEN</sequence>
<keyword evidence="3 7" id="KW-0479">Metal-binding</keyword>
<feature type="binding site" evidence="7">
    <location>
        <position position="100"/>
    </location>
    <ligand>
        <name>Zn(2+)</name>
        <dbReference type="ChEBI" id="CHEBI:29105"/>
    </ligand>
</feature>
<evidence type="ECO:0000256" key="3">
    <source>
        <dbReference type="ARBA" id="ARBA00022723"/>
    </source>
</evidence>
<feature type="binding site" evidence="7">
    <location>
        <position position="156"/>
    </location>
    <ligand>
        <name>Zn(2+)</name>
        <dbReference type="ChEBI" id="CHEBI:29105"/>
    </ligand>
</feature>
<dbReference type="SUPFAM" id="SSF53056">
    <property type="entry name" value="beta-carbonic anhydrase, cab"/>
    <property type="match status" value="1"/>
</dbReference>
<accession>A0A9P6VWD2</accession>
<dbReference type="GO" id="GO:0004089">
    <property type="term" value="F:carbonate dehydratase activity"/>
    <property type="evidence" value="ECO:0007669"/>
    <property type="project" value="UniProtKB-UniRule"/>
</dbReference>
<dbReference type="Proteomes" id="UP000777482">
    <property type="component" value="Unassembled WGS sequence"/>
</dbReference>
<dbReference type="GO" id="GO:0015976">
    <property type="term" value="P:carbon utilization"/>
    <property type="evidence" value="ECO:0007669"/>
    <property type="project" value="InterPro"/>
</dbReference>
<proteinExistence type="inferred from homology"/>
<dbReference type="Pfam" id="PF00484">
    <property type="entry name" value="Pro_CA"/>
    <property type="match status" value="1"/>
</dbReference>
<keyword evidence="4 7" id="KW-0862">Zinc</keyword>
<comment type="similarity">
    <text evidence="1 8">Belongs to the beta-class carbonic anhydrase family.</text>
</comment>
<dbReference type="InterPro" id="IPR001765">
    <property type="entry name" value="Carbonic_anhydrase"/>
</dbReference>
<dbReference type="InterPro" id="IPR036874">
    <property type="entry name" value="Carbonic_anhydrase_sf"/>
</dbReference>
<comment type="cofactor">
    <cofactor evidence="7">
        <name>Zn(2+)</name>
        <dbReference type="ChEBI" id="CHEBI:29105"/>
    </cofactor>
    <text evidence="7">Binds 1 zinc ion per subunit.</text>
</comment>
<dbReference type="EC" id="4.2.1.1" evidence="2 8"/>
<evidence type="ECO:0000256" key="8">
    <source>
        <dbReference type="RuleBase" id="RU003956"/>
    </source>
</evidence>
<evidence type="ECO:0000313" key="10">
    <source>
        <dbReference type="Proteomes" id="UP000777482"/>
    </source>
</evidence>